<sequence length="244" mass="25739">MVRGLPDDANVQGYGDISGGDDQAALAVRLGTAAGYSKRPVILYLDDFSTGADSWTVERSSVEENATLTGDYTLTGGAALLFNPADDSSEFMTAEKTLAEFPDAIYGLFAMVGISPDNPNFRLQLVVYDGFHIRTYMLMVNATTQELLYKDSAGSSVVIGTGINSMSALGHFHALGVVVDLENDAYMQLTVDGVAYDLSGIATQAVLNGTAPRIVVSVYTKNDGSGVANAAVDSIGFVQNPLQL</sequence>
<reference evidence="1" key="1">
    <citation type="journal article" date="2015" name="Nature">
        <title>Complex archaea that bridge the gap between prokaryotes and eukaryotes.</title>
        <authorList>
            <person name="Spang A."/>
            <person name="Saw J.H."/>
            <person name="Jorgensen S.L."/>
            <person name="Zaremba-Niedzwiedzka K."/>
            <person name="Martijn J."/>
            <person name="Lind A.E."/>
            <person name="van Eijk R."/>
            <person name="Schleper C."/>
            <person name="Guy L."/>
            <person name="Ettema T.J."/>
        </authorList>
    </citation>
    <scope>NUCLEOTIDE SEQUENCE</scope>
</reference>
<dbReference type="AlphaFoldDB" id="A0A0F9PFY1"/>
<organism evidence="1">
    <name type="scientific">marine sediment metagenome</name>
    <dbReference type="NCBI Taxonomy" id="412755"/>
    <lineage>
        <taxon>unclassified sequences</taxon>
        <taxon>metagenomes</taxon>
        <taxon>ecological metagenomes</taxon>
    </lineage>
</organism>
<protein>
    <submittedName>
        <fullName evidence="1">Uncharacterized protein</fullName>
    </submittedName>
</protein>
<name>A0A0F9PFY1_9ZZZZ</name>
<proteinExistence type="predicted"/>
<dbReference type="EMBL" id="LAZR01002514">
    <property type="protein sequence ID" value="KKN29054.1"/>
    <property type="molecule type" value="Genomic_DNA"/>
</dbReference>
<gene>
    <name evidence="1" type="ORF">LCGC14_0848100</name>
</gene>
<evidence type="ECO:0000313" key="1">
    <source>
        <dbReference type="EMBL" id="KKN29054.1"/>
    </source>
</evidence>
<comment type="caution">
    <text evidence="1">The sequence shown here is derived from an EMBL/GenBank/DDBJ whole genome shotgun (WGS) entry which is preliminary data.</text>
</comment>
<accession>A0A0F9PFY1</accession>